<reference evidence="1 2" key="1">
    <citation type="submission" date="2024-03" db="EMBL/GenBank/DDBJ databases">
        <title>Community enrichment and isolation of bacterial strains for fucoidan degradation.</title>
        <authorList>
            <person name="Sichert A."/>
        </authorList>
    </citation>
    <scope>NUCLEOTIDE SEQUENCE [LARGE SCALE GENOMIC DNA]</scope>
    <source>
        <strain evidence="1 2">AS76</strain>
    </source>
</reference>
<dbReference type="PANTHER" id="PTHR34801">
    <property type="entry name" value="EXPRESSED PROTEIN"/>
    <property type="match status" value="1"/>
</dbReference>
<dbReference type="PIRSF" id="PIRSF026426">
    <property type="entry name" value="DUF1499"/>
    <property type="match status" value="1"/>
</dbReference>
<organism evidence="1 2">
    <name type="scientific">Neptuniibacter pectenicola</name>
    <dbReference type="NCBI Taxonomy" id="1806669"/>
    <lineage>
        <taxon>Bacteria</taxon>
        <taxon>Pseudomonadati</taxon>
        <taxon>Pseudomonadota</taxon>
        <taxon>Gammaproteobacteria</taxon>
        <taxon>Oceanospirillales</taxon>
        <taxon>Oceanospirillaceae</taxon>
        <taxon>Neptuniibacter</taxon>
    </lineage>
</organism>
<dbReference type="Proteomes" id="UP001449225">
    <property type="component" value="Unassembled WGS sequence"/>
</dbReference>
<dbReference type="InterPro" id="IPR010865">
    <property type="entry name" value="DUF1499"/>
</dbReference>
<dbReference type="RefSeq" id="WP_075109603.1">
    <property type="nucleotide sequence ID" value="NZ_CAXBCE010000047.1"/>
</dbReference>
<keyword evidence="2" id="KW-1185">Reference proteome</keyword>
<protein>
    <submittedName>
        <fullName evidence="1">DUF1499 domain-containing protein</fullName>
    </submittedName>
</protein>
<proteinExistence type="predicted"/>
<comment type="caution">
    <text evidence="1">The sequence shown here is derived from an EMBL/GenBank/DDBJ whole genome shotgun (WGS) entry which is preliminary data.</text>
</comment>
<accession>A0ABU9TU13</accession>
<sequence length="155" mass="17024">MELITAVLIIVVLLAFGFLAMTSKEGRAIGLVEGRLAPCTSKPNCVCSEYPEDESHYVAPFVIPPHIKDAESLSRLIKGIVAESGGDVQLESYTYLSATFTSRLWGFVDDFEVRIDMDAKEINVRSASRVGESDLGANKKRVGRFMALLEKRLAP</sequence>
<name>A0ABU9TU13_9GAMM</name>
<dbReference type="EMBL" id="JBBMRA010000012">
    <property type="protein sequence ID" value="MEM5537186.1"/>
    <property type="molecule type" value="Genomic_DNA"/>
</dbReference>
<gene>
    <name evidence="1" type="ORF">WNY58_12380</name>
</gene>
<evidence type="ECO:0000313" key="2">
    <source>
        <dbReference type="Proteomes" id="UP001449225"/>
    </source>
</evidence>
<dbReference type="PANTHER" id="PTHR34801:SF6">
    <property type="entry name" value="SLL1620 PROTEIN"/>
    <property type="match status" value="1"/>
</dbReference>
<dbReference type="Pfam" id="PF07386">
    <property type="entry name" value="DUF1499"/>
    <property type="match status" value="1"/>
</dbReference>
<evidence type="ECO:0000313" key="1">
    <source>
        <dbReference type="EMBL" id="MEM5537186.1"/>
    </source>
</evidence>